<dbReference type="InterPro" id="IPR036514">
    <property type="entry name" value="SGNH_hydro_sf"/>
</dbReference>
<dbReference type="Gene3D" id="2.60.120.260">
    <property type="entry name" value="Galactose-binding domain-like"/>
    <property type="match status" value="1"/>
</dbReference>
<dbReference type="InterPro" id="IPR013830">
    <property type="entry name" value="SGNH_hydro"/>
</dbReference>
<dbReference type="CDD" id="cd01831">
    <property type="entry name" value="Endoglucanase_E_like"/>
    <property type="match status" value="1"/>
</dbReference>
<dbReference type="Proteomes" id="UP000517753">
    <property type="component" value="Unassembled WGS sequence"/>
</dbReference>
<protein>
    <submittedName>
        <fullName evidence="3">Lysophospholipase L1-like esterase</fullName>
    </submittedName>
</protein>
<dbReference type="InterPro" id="IPR040794">
    <property type="entry name" value="CE2_N"/>
</dbReference>
<dbReference type="SUPFAM" id="SSF52266">
    <property type="entry name" value="SGNH hydrolase"/>
    <property type="match status" value="1"/>
</dbReference>
<accession>A0A7Y9K277</accession>
<proteinExistence type="predicted"/>
<dbReference type="InterPro" id="IPR037461">
    <property type="entry name" value="CtCE2-like_dom"/>
</dbReference>
<dbReference type="PANTHER" id="PTHR37834:SF2">
    <property type="entry name" value="ESTERASE, SGNH HYDROLASE-TYPE"/>
    <property type="match status" value="1"/>
</dbReference>
<evidence type="ECO:0000259" key="2">
    <source>
        <dbReference type="Pfam" id="PF17996"/>
    </source>
</evidence>
<gene>
    <name evidence="3" type="ORF">HD841_003574</name>
</gene>
<dbReference type="AlphaFoldDB" id="A0A7Y9K277"/>
<reference evidence="3 4" key="1">
    <citation type="submission" date="2020-07" db="EMBL/GenBank/DDBJ databases">
        <authorList>
            <person name="Partida-Martinez L."/>
            <person name="Huntemann M."/>
            <person name="Clum A."/>
            <person name="Wang J."/>
            <person name="Palaniappan K."/>
            <person name="Ritter S."/>
            <person name="Chen I.-M."/>
            <person name="Stamatis D."/>
            <person name="Reddy T."/>
            <person name="O'Malley R."/>
            <person name="Daum C."/>
            <person name="Shapiro N."/>
            <person name="Ivanova N."/>
            <person name="Kyrpides N."/>
            <person name="Woyke T."/>
        </authorList>
    </citation>
    <scope>NUCLEOTIDE SEQUENCE [LARGE SCALE GENOMIC DNA]</scope>
    <source>
        <strain evidence="3 4">AS2.3</strain>
    </source>
</reference>
<evidence type="ECO:0000259" key="1">
    <source>
        <dbReference type="Pfam" id="PF13472"/>
    </source>
</evidence>
<evidence type="ECO:0000313" key="3">
    <source>
        <dbReference type="EMBL" id="NYD91758.1"/>
    </source>
</evidence>
<organism evidence="3 4">
    <name type="scientific">Sphingomonas melonis</name>
    <dbReference type="NCBI Taxonomy" id="152682"/>
    <lineage>
        <taxon>Bacteria</taxon>
        <taxon>Pseudomonadati</taxon>
        <taxon>Pseudomonadota</taxon>
        <taxon>Alphaproteobacteria</taxon>
        <taxon>Sphingomonadales</taxon>
        <taxon>Sphingomonadaceae</taxon>
        <taxon>Sphingomonas</taxon>
    </lineage>
</organism>
<dbReference type="EMBL" id="JACCBY010000006">
    <property type="protein sequence ID" value="NYD91758.1"/>
    <property type="molecule type" value="Genomic_DNA"/>
</dbReference>
<feature type="domain" description="Carbohydrate esterase 2 N-terminal" evidence="2">
    <location>
        <begin position="8"/>
        <end position="109"/>
    </location>
</feature>
<comment type="caution">
    <text evidence="3">The sequence shown here is derived from an EMBL/GenBank/DDBJ whole genome shotgun (WGS) entry which is preliminary data.</text>
</comment>
<name>A0A7Y9K277_9SPHN</name>
<dbReference type="GO" id="GO:0052689">
    <property type="term" value="F:carboxylic ester hydrolase activity"/>
    <property type="evidence" value="ECO:0007669"/>
    <property type="project" value="InterPro"/>
</dbReference>
<dbReference type="PANTHER" id="PTHR37834">
    <property type="entry name" value="GDSL-LIKE LIPASE/ACYLHYDROLASE DOMAIN PROTEIN (AFU_ORTHOLOGUE AFUA_2G00620)"/>
    <property type="match status" value="1"/>
</dbReference>
<evidence type="ECO:0000313" key="4">
    <source>
        <dbReference type="Proteomes" id="UP000517753"/>
    </source>
</evidence>
<dbReference type="Pfam" id="PF13472">
    <property type="entry name" value="Lipase_GDSL_2"/>
    <property type="match status" value="1"/>
</dbReference>
<feature type="domain" description="SGNH hydrolase-type esterase" evidence="1">
    <location>
        <begin position="117"/>
        <end position="304"/>
    </location>
</feature>
<keyword evidence="4" id="KW-1185">Reference proteome</keyword>
<dbReference type="Pfam" id="PF17996">
    <property type="entry name" value="CE2_N"/>
    <property type="match status" value="1"/>
</dbReference>
<sequence>MPLAVHVGGRVERIAAGYRRQWPGTYFEAAFRGREVLMKLGAGDVILRVTVDGRPIAPLVKPGPGVYRIHGLAAGDHIVRADVASESQAAPTVFGGFYAAPRTRGLAPPARARQIEFIGDSHTVGYGNRATKRDCTEAEVWATTDTSQAMPAQLARHYDADYQVNAISGRGIVRNYDGMAATTLPAAYPFTLFDRRALYRDPAWHPQLIVIALGTNDFTTPLRPGEPWPNRAALHTDFERTYIDFVHRIHADDPGARILLWATDMAGGEIAAEVAKVADRLAAQGEPVAFVPVRGLAFDACHAHPSIADDGRIASAITAYLDGQPGLWAQR</sequence>
<reference evidence="3 4" key="2">
    <citation type="submission" date="2020-08" db="EMBL/GenBank/DDBJ databases">
        <title>The Agave Microbiome: Exploring the role of microbial communities in plant adaptations to desert environments.</title>
        <authorList>
            <person name="Partida-Martinez L.P."/>
        </authorList>
    </citation>
    <scope>NUCLEOTIDE SEQUENCE [LARGE SCALE GENOMIC DNA]</scope>
    <source>
        <strain evidence="3 4">AS2.3</strain>
    </source>
</reference>
<dbReference type="Gene3D" id="3.40.50.1110">
    <property type="entry name" value="SGNH hydrolase"/>
    <property type="match status" value="1"/>
</dbReference>
<dbReference type="InterPro" id="IPR052762">
    <property type="entry name" value="PCW_deacetylase/CE"/>
</dbReference>